<gene>
    <name evidence="11" type="primary">trxA</name>
    <name evidence="11" type="ordered locus">ABSDF2903</name>
</gene>
<dbReference type="Pfam" id="PF00085">
    <property type="entry name" value="Thioredoxin"/>
    <property type="match status" value="1"/>
</dbReference>
<feature type="domain" description="Thioredoxin" evidence="10">
    <location>
        <begin position="7"/>
        <end position="121"/>
    </location>
</feature>
<evidence type="ECO:0000256" key="6">
    <source>
        <dbReference type="NCBIfam" id="TIGR01068"/>
    </source>
</evidence>
<evidence type="ECO:0000256" key="9">
    <source>
        <dbReference type="PIRSR" id="PIRSR000077-4"/>
    </source>
</evidence>
<name>B0VV80_ACIBS</name>
<comment type="similarity">
    <text evidence="1 7">Belongs to the thioredoxin family.</text>
</comment>
<dbReference type="KEGG" id="abm:ABSDF2903"/>
<keyword evidence="3" id="KW-0249">Electron transport</keyword>
<proteinExistence type="inferred from homology"/>
<protein>
    <recommendedName>
        <fullName evidence="6 7">Thioredoxin</fullName>
    </recommendedName>
</protein>
<evidence type="ECO:0000256" key="5">
    <source>
        <dbReference type="ARBA" id="ARBA00023284"/>
    </source>
</evidence>
<dbReference type="Proteomes" id="UP000001741">
    <property type="component" value="Chromosome"/>
</dbReference>
<dbReference type="PANTHER" id="PTHR45663">
    <property type="entry name" value="GEO12009P1"/>
    <property type="match status" value="1"/>
</dbReference>
<feature type="site" description="Contributes to redox potential value" evidence="8">
    <location>
        <position position="47"/>
    </location>
</feature>
<dbReference type="GO" id="GO:0005829">
    <property type="term" value="C:cytosol"/>
    <property type="evidence" value="ECO:0007669"/>
    <property type="project" value="TreeGrafter"/>
</dbReference>
<dbReference type="NCBIfam" id="TIGR01068">
    <property type="entry name" value="thioredoxin"/>
    <property type="match status" value="1"/>
</dbReference>
<dbReference type="Gene3D" id="3.40.30.10">
    <property type="entry name" value="Glutaredoxin"/>
    <property type="match status" value="1"/>
</dbReference>
<dbReference type="GO" id="GO:0015035">
    <property type="term" value="F:protein-disulfide reductase activity"/>
    <property type="evidence" value="ECO:0007669"/>
    <property type="project" value="UniProtKB-UniRule"/>
</dbReference>
<dbReference type="InterPro" id="IPR017937">
    <property type="entry name" value="Thioredoxin_CS"/>
</dbReference>
<dbReference type="SUPFAM" id="SSF52833">
    <property type="entry name" value="Thioredoxin-like"/>
    <property type="match status" value="1"/>
</dbReference>
<dbReference type="PRINTS" id="PR00421">
    <property type="entry name" value="THIOREDOXIN"/>
</dbReference>
<evidence type="ECO:0000313" key="12">
    <source>
        <dbReference type="Proteomes" id="UP000001741"/>
    </source>
</evidence>
<dbReference type="InterPro" id="IPR036249">
    <property type="entry name" value="Thioredoxin-like_sf"/>
</dbReference>
<dbReference type="AlphaFoldDB" id="B0VV80"/>
<dbReference type="InterPro" id="IPR013766">
    <property type="entry name" value="Thioredoxin_domain"/>
</dbReference>
<dbReference type="GO" id="GO:0045454">
    <property type="term" value="P:cell redox homeostasis"/>
    <property type="evidence" value="ECO:0007669"/>
    <property type="project" value="TreeGrafter"/>
</dbReference>
<dbReference type="HOGENOM" id="CLU_090389_10_2_6"/>
<evidence type="ECO:0000256" key="8">
    <source>
        <dbReference type="PIRSR" id="PIRSR000077-1"/>
    </source>
</evidence>
<evidence type="ECO:0000313" key="11">
    <source>
        <dbReference type="EMBL" id="CAP02193.1"/>
    </source>
</evidence>
<dbReference type="PROSITE" id="PS51352">
    <property type="entry name" value="THIOREDOXIN_2"/>
    <property type="match status" value="1"/>
</dbReference>
<keyword evidence="4 9" id="KW-1015">Disulfide bond</keyword>
<feature type="site" description="Deprotonates C-terminal active site Cys" evidence="8">
    <location>
        <position position="40"/>
    </location>
</feature>
<dbReference type="InterPro" id="IPR005746">
    <property type="entry name" value="Thioredoxin"/>
</dbReference>
<feature type="disulfide bond" description="Redox-active" evidence="9">
    <location>
        <begin position="46"/>
        <end position="49"/>
    </location>
</feature>
<organism evidence="11 12">
    <name type="scientific">Acinetobacter baumannii (strain SDF)</name>
    <dbReference type="NCBI Taxonomy" id="509170"/>
    <lineage>
        <taxon>Bacteria</taxon>
        <taxon>Pseudomonadati</taxon>
        <taxon>Pseudomonadota</taxon>
        <taxon>Gammaproteobacteria</taxon>
        <taxon>Moraxellales</taxon>
        <taxon>Moraxellaceae</taxon>
        <taxon>Acinetobacter</taxon>
        <taxon>Acinetobacter calcoaceticus/baumannii complex</taxon>
    </lineage>
</organism>
<evidence type="ECO:0000256" key="7">
    <source>
        <dbReference type="PIRNR" id="PIRNR000077"/>
    </source>
</evidence>
<dbReference type="FunFam" id="3.40.30.10:FF:000001">
    <property type="entry name" value="Thioredoxin"/>
    <property type="match status" value="1"/>
</dbReference>
<dbReference type="PIRSF" id="PIRSF000077">
    <property type="entry name" value="Thioredoxin"/>
    <property type="match status" value="1"/>
</dbReference>
<feature type="active site" description="Nucleophile" evidence="8">
    <location>
        <position position="46"/>
    </location>
</feature>
<feature type="site" description="Contributes to redox potential value" evidence="8">
    <location>
        <position position="48"/>
    </location>
</feature>
<evidence type="ECO:0000256" key="1">
    <source>
        <dbReference type="ARBA" id="ARBA00008987"/>
    </source>
</evidence>
<sequence length="121" mass="13264">MVIALFSKNWSRTMSATIVNTTDDNFQADVLDAETPVLVDFWAGWCAPCKAIAPVLEDLSSEYAGKVKIVKVDVTSCEETAVKYNIRNIPALLLFKNGEVVAQQIGAVPRSKLVSFIDENV</sequence>
<keyword evidence="5 9" id="KW-0676">Redox-active center</keyword>
<dbReference type="PROSITE" id="PS00194">
    <property type="entry name" value="THIOREDOXIN_1"/>
    <property type="match status" value="1"/>
</dbReference>
<evidence type="ECO:0000256" key="4">
    <source>
        <dbReference type="ARBA" id="ARBA00023157"/>
    </source>
</evidence>
<evidence type="ECO:0000256" key="3">
    <source>
        <dbReference type="ARBA" id="ARBA00022982"/>
    </source>
</evidence>
<feature type="active site" description="Nucleophile" evidence="8">
    <location>
        <position position="49"/>
    </location>
</feature>
<dbReference type="PANTHER" id="PTHR45663:SF11">
    <property type="entry name" value="GEO12009P1"/>
    <property type="match status" value="1"/>
</dbReference>
<evidence type="ECO:0000256" key="2">
    <source>
        <dbReference type="ARBA" id="ARBA00022448"/>
    </source>
</evidence>
<evidence type="ECO:0000259" key="10">
    <source>
        <dbReference type="PROSITE" id="PS51352"/>
    </source>
</evidence>
<accession>B0VV80</accession>
<dbReference type="EMBL" id="CU468230">
    <property type="protein sequence ID" value="CAP02193.1"/>
    <property type="molecule type" value="Genomic_DNA"/>
</dbReference>
<dbReference type="CDD" id="cd02947">
    <property type="entry name" value="TRX_family"/>
    <property type="match status" value="1"/>
</dbReference>
<reference evidence="11 12" key="1">
    <citation type="journal article" date="2008" name="PLoS ONE">
        <title>Comparative analysis of Acinetobacters: three genomes for three lifestyles.</title>
        <authorList>
            <person name="Vallenet D."/>
            <person name="Nordmann P."/>
            <person name="Barbe V."/>
            <person name="Poirel L."/>
            <person name="Mangenot S."/>
            <person name="Bataille E."/>
            <person name="Dossat C."/>
            <person name="Gas S."/>
            <person name="Kreimeyer A."/>
            <person name="Lenoble P."/>
            <person name="Oztas S."/>
            <person name="Poulain J."/>
            <person name="Segurens B."/>
            <person name="Robert C."/>
            <person name="Abergel C."/>
            <person name="Claverie J.M."/>
            <person name="Raoult D."/>
            <person name="Medigue C."/>
            <person name="Weissenbach J."/>
            <person name="Cruveiller S."/>
        </authorList>
    </citation>
    <scope>NUCLEOTIDE SEQUENCE [LARGE SCALE GENOMIC DNA]</scope>
    <source>
        <strain evidence="11 12">SDF</strain>
    </source>
</reference>
<keyword evidence="2" id="KW-0813">Transport</keyword>